<dbReference type="PANTHER" id="PTHR16260:SF3">
    <property type="entry name" value="CHROMOSOME 14 OPEN READING FRAME 119-LIKE-RELATED"/>
    <property type="match status" value="1"/>
</dbReference>
<accession>A0AAD9NZ45</accession>
<dbReference type="EMBL" id="JAODUO010000245">
    <property type="protein sequence ID" value="KAK2185112.1"/>
    <property type="molecule type" value="Genomic_DNA"/>
</dbReference>
<keyword evidence="2" id="KW-1185">Reference proteome</keyword>
<dbReference type="Pfam" id="PF14969">
    <property type="entry name" value="DUF4508"/>
    <property type="match status" value="1"/>
</dbReference>
<organism evidence="1 2">
    <name type="scientific">Ridgeia piscesae</name>
    <name type="common">Tubeworm</name>
    <dbReference type="NCBI Taxonomy" id="27915"/>
    <lineage>
        <taxon>Eukaryota</taxon>
        <taxon>Metazoa</taxon>
        <taxon>Spiralia</taxon>
        <taxon>Lophotrochozoa</taxon>
        <taxon>Annelida</taxon>
        <taxon>Polychaeta</taxon>
        <taxon>Sedentaria</taxon>
        <taxon>Canalipalpata</taxon>
        <taxon>Sabellida</taxon>
        <taxon>Siboglinidae</taxon>
        <taxon>Ridgeia</taxon>
    </lineage>
</organism>
<protein>
    <submittedName>
        <fullName evidence="1">Uncharacterized protein</fullName>
    </submittedName>
</protein>
<reference evidence="1" key="1">
    <citation type="journal article" date="2023" name="Mol. Biol. Evol.">
        <title>Third-Generation Sequencing Reveals the Adaptive Role of the Epigenome in Three Deep-Sea Polychaetes.</title>
        <authorList>
            <person name="Perez M."/>
            <person name="Aroh O."/>
            <person name="Sun Y."/>
            <person name="Lan Y."/>
            <person name="Juniper S.K."/>
            <person name="Young C.R."/>
            <person name="Angers B."/>
            <person name="Qian P.Y."/>
        </authorList>
    </citation>
    <scope>NUCLEOTIDE SEQUENCE</scope>
    <source>
        <strain evidence="1">R07B-5</strain>
    </source>
</reference>
<comment type="caution">
    <text evidence="1">The sequence shown here is derived from an EMBL/GenBank/DDBJ whole genome shotgun (WGS) entry which is preliminary data.</text>
</comment>
<sequence length="110" mass="12815">MSLSNAEQNMQCVVHWFSQWSDFQKSDFLKDLVAKAVPCKVSTLLDAMTALDVSRNKPLSIFECQMKLFDQWFEEWTDKERNALMQQLEQIDTDFVARFNEEVAKTSGQP</sequence>
<dbReference type="Proteomes" id="UP001209878">
    <property type="component" value="Unassembled WGS sequence"/>
</dbReference>
<evidence type="ECO:0000313" key="1">
    <source>
        <dbReference type="EMBL" id="KAK2185112.1"/>
    </source>
</evidence>
<dbReference type="PANTHER" id="PTHR16260">
    <property type="entry name" value="SIMILAR TO 1700123O20RIK PROTEIN"/>
    <property type="match status" value="1"/>
</dbReference>
<gene>
    <name evidence="1" type="ORF">NP493_246g03066</name>
</gene>
<dbReference type="AlphaFoldDB" id="A0AAD9NZ45"/>
<proteinExistence type="predicted"/>
<name>A0AAD9NZ45_RIDPI</name>
<dbReference type="InterPro" id="IPR028019">
    <property type="entry name" value="DUF4508"/>
</dbReference>
<evidence type="ECO:0000313" key="2">
    <source>
        <dbReference type="Proteomes" id="UP001209878"/>
    </source>
</evidence>